<evidence type="ECO:0000313" key="1">
    <source>
        <dbReference type="EMBL" id="SNY55134.1"/>
    </source>
</evidence>
<protein>
    <recommendedName>
        <fullName evidence="3">HDOD domain-containing protein</fullName>
    </recommendedName>
</protein>
<accession>A0A285J4C9</accession>
<proteinExistence type="predicted"/>
<gene>
    <name evidence="1" type="ORF">SAMN06297280_2777</name>
</gene>
<reference evidence="2" key="1">
    <citation type="submission" date="2017-09" db="EMBL/GenBank/DDBJ databases">
        <authorList>
            <person name="Varghese N."/>
            <person name="Submissions S."/>
        </authorList>
    </citation>
    <scope>NUCLEOTIDE SEQUENCE [LARGE SCALE GENOMIC DNA]</scope>
    <source>
        <strain evidence="2">CGMCC 1.12461</strain>
    </source>
</reference>
<dbReference type="AlphaFoldDB" id="A0A285J4C9"/>
<name>A0A285J4C9_9GAMM</name>
<sequence>MAIADNRWSLFYQGLRQLYQQASGTTTAPDIANALLQSDYLTALFFELADDNFASVIAQLNLTPKHLPINVAPVVKAMALGLILSRNYGWQPQRSKQFLQTIVLSAAYTLVAANAHHAKVHAAKALQQHNKQHPLLPLLIATCNIQRQPAWQLHPDAPLLSLISDLAQQLLPATGSLPGLEKVLTQYQANQPDVVNSIWFCQLQKLVDLQALPGRFAKETQSDSNSRHYWFISGVAPAQDHALAVYVRPFDPVSKTVGNDVQQVALAALSLLNPQYYRDLSWLTILEQDDDLLPVPSEYSLDMCLSQSQFHKLGQLSINKQVQMLESQPLLSHFLQQAAGSISRQQLPVNRLRHAISMLGQDALSNWVAQAELHQYCLLQSHPHQQWLQQLQQCLEHALQLFCDAANQPLAAGSAGIIARCATASLWQHSALPQTGLARQTQQQLLLGIYIQQHVWQAQRYPEQAQQLLQHYQQAGWDDAMQSWHSQQPVQLTLLLKLSWQLTLAVFCAGSANEQRLGTMLAAAAVRLKLPEHSKTYWQNQLMAASQCYYPLPEM</sequence>
<evidence type="ECO:0008006" key="3">
    <source>
        <dbReference type="Google" id="ProtNLM"/>
    </source>
</evidence>
<dbReference type="EMBL" id="OBEB01000006">
    <property type="protein sequence ID" value="SNY55134.1"/>
    <property type="molecule type" value="Genomic_DNA"/>
</dbReference>
<evidence type="ECO:0000313" key="2">
    <source>
        <dbReference type="Proteomes" id="UP000219353"/>
    </source>
</evidence>
<organism evidence="1 2">
    <name type="scientific">Arsukibacterium tuosuense</name>
    <dbReference type="NCBI Taxonomy" id="1323745"/>
    <lineage>
        <taxon>Bacteria</taxon>
        <taxon>Pseudomonadati</taxon>
        <taxon>Pseudomonadota</taxon>
        <taxon>Gammaproteobacteria</taxon>
        <taxon>Chromatiales</taxon>
        <taxon>Chromatiaceae</taxon>
        <taxon>Arsukibacterium</taxon>
    </lineage>
</organism>
<dbReference type="Proteomes" id="UP000219353">
    <property type="component" value="Unassembled WGS sequence"/>
</dbReference>
<dbReference type="RefSeq" id="WP_097112002.1">
    <property type="nucleotide sequence ID" value="NZ_OBEB01000006.1"/>
</dbReference>
<keyword evidence="2" id="KW-1185">Reference proteome</keyword>
<dbReference type="OrthoDB" id="5759356at2"/>